<accession>W4PBL9</accession>
<proteinExistence type="predicted"/>
<gene>
    <name evidence="1" type="ORF">JCM6292_2996</name>
</gene>
<reference evidence="1 2" key="1">
    <citation type="journal article" date="2014" name="Genome Announc.">
        <title>Draft Genome Sequences of Three Strains of Bacteroides pyogenes Isolated from a Cat and Swine.</title>
        <authorList>
            <person name="Sakamoto M."/>
            <person name="Oshima K."/>
            <person name="Suda W."/>
            <person name="Kitamura K."/>
            <person name="Iida T."/>
            <person name="Hattori M."/>
            <person name="Ohkuma M."/>
        </authorList>
    </citation>
    <scope>NUCLEOTIDE SEQUENCE [LARGE SCALE GENOMIC DNA]</scope>
    <source>
        <strain evidence="1 2">JCM 6292</strain>
    </source>
</reference>
<protein>
    <submittedName>
        <fullName evidence="1">Uncharacterized protein</fullName>
    </submittedName>
</protein>
<dbReference type="EMBL" id="BAIQ01000037">
    <property type="protein sequence ID" value="GAE16549.1"/>
    <property type="molecule type" value="Genomic_DNA"/>
</dbReference>
<sequence length="54" mass="5812">MNVSPAVQGCAAGLVFCFFSKENFVFASERRLTGSDFGHRRAFRSIAIISAAGL</sequence>
<dbReference type="AlphaFoldDB" id="W4PBL9"/>
<name>W4PBL9_9BACE</name>
<organism evidence="1 2">
    <name type="scientific">Bacteroides pyogenes JCM 6292</name>
    <dbReference type="NCBI Taxonomy" id="1235809"/>
    <lineage>
        <taxon>Bacteria</taxon>
        <taxon>Pseudomonadati</taxon>
        <taxon>Bacteroidota</taxon>
        <taxon>Bacteroidia</taxon>
        <taxon>Bacteroidales</taxon>
        <taxon>Bacteroidaceae</taxon>
        <taxon>Bacteroides</taxon>
    </lineage>
</organism>
<dbReference type="Proteomes" id="UP000018861">
    <property type="component" value="Unassembled WGS sequence"/>
</dbReference>
<evidence type="ECO:0000313" key="1">
    <source>
        <dbReference type="EMBL" id="GAE16549.1"/>
    </source>
</evidence>
<evidence type="ECO:0000313" key="2">
    <source>
        <dbReference type="Proteomes" id="UP000018861"/>
    </source>
</evidence>
<comment type="caution">
    <text evidence="1">The sequence shown here is derived from an EMBL/GenBank/DDBJ whole genome shotgun (WGS) entry which is preliminary data.</text>
</comment>